<gene>
    <name evidence="2" type="ORF">DPMN_164423</name>
</gene>
<feature type="compositionally biased region" description="Gly residues" evidence="1">
    <location>
        <begin position="30"/>
        <end position="44"/>
    </location>
</feature>
<dbReference type="EMBL" id="JAIWYP010000008">
    <property type="protein sequence ID" value="KAH3786317.1"/>
    <property type="molecule type" value="Genomic_DNA"/>
</dbReference>
<sequence length="86" mass="9622">MEELPSKMLIAGGWIGVFPTLSKEEWEQQGSGGGSIEDGRGGPGAAMQTRTSRGWPYENYGSIPGRWYSVRSTCWENCYWVLVDSW</sequence>
<reference evidence="2" key="1">
    <citation type="journal article" date="2019" name="bioRxiv">
        <title>The Genome of the Zebra Mussel, Dreissena polymorpha: A Resource for Invasive Species Research.</title>
        <authorList>
            <person name="McCartney M.A."/>
            <person name="Auch B."/>
            <person name="Kono T."/>
            <person name="Mallez S."/>
            <person name="Zhang Y."/>
            <person name="Obille A."/>
            <person name="Becker A."/>
            <person name="Abrahante J.E."/>
            <person name="Garbe J."/>
            <person name="Badalamenti J.P."/>
            <person name="Herman A."/>
            <person name="Mangelson H."/>
            <person name="Liachko I."/>
            <person name="Sullivan S."/>
            <person name="Sone E.D."/>
            <person name="Koren S."/>
            <person name="Silverstein K.A.T."/>
            <person name="Beckman K.B."/>
            <person name="Gohl D.M."/>
        </authorList>
    </citation>
    <scope>NUCLEOTIDE SEQUENCE</scope>
    <source>
        <strain evidence="2">Duluth1</strain>
        <tissue evidence="2">Whole animal</tissue>
    </source>
</reference>
<feature type="region of interest" description="Disordered" evidence="1">
    <location>
        <begin position="25"/>
        <end position="50"/>
    </location>
</feature>
<evidence type="ECO:0000313" key="3">
    <source>
        <dbReference type="Proteomes" id="UP000828390"/>
    </source>
</evidence>
<dbReference type="AlphaFoldDB" id="A0A9D4EYP3"/>
<reference evidence="2" key="2">
    <citation type="submission" date="2020-11" db="EMBL/GenBank/DDBJ databases">
        <authorList>
            <person name="McCartney M.A."/>
            <person name="Auch B."/>
            <person name="Kono T."/>
            <person name="Mallez S."/>
            <person name="Becker A."/>
            <person name="Gohl D.M."/>
            <person name="Silverstein K.A.T."/>
            <person name="Koren S."/>
            <person name="Bechman K.B."/>
            <person name="Herman A."/>
            <person name="Abrahante J.E."/>
            <person name="Garbe J."/>
        </authorList>
    </citation>
    <scope>NUCLEOTIDE SEQUENCE</scope>
    <source>
        <strain evidence="2">Duluth1</strain>
        <tissue evidence="2">Whole animal</tissue>
    </source>
</reference>
<accession>A0A9D4EYP3</accession>
<name>A0A9D4EYP3_DREPO</name>
<evidence type="ECO:0000313" key="2">
    <source>
        <dbReference type="EMBL" id="KAH3786317.1"/>
    </source>
</evidence>
<proteinExistence type="predicted"/>
<evidence type="ECO:0000256" key="1">
    <source>
        <dbReference type="SAM" id="MobiDB-lite"/>
    </source>
</evidence>
<protein>
    <submittedName>
        <fullName evidence="2">Uncharacterized protein</fullName>
    </submittedName>
</protein>
<dbReference type="Proteomes" id="UP000828390">
    <property type="component" value="Unassembled WGS sequence"/>
</dbReference>
<keyword evidence="3" id="KW-1185">Reference proteome</keyword>
<comment type="caution">
    <text evidence="2">The sequence shown here is derived from an EMBL/GenBank/DDBJ whole genome shotgun (WGS) entry which is preliminary data.</text>
</comment>
<organism evidence="2 3">
    <name type="scientific">Dreissena polymorpha</name>
    <name type="common">Zebra mussel</name>
    <name type="synonym">Mytilus polymorpha</name>
    <dbReference type="NCBI Taxonomy" id="45954"/>
    <lineage>
        <taxon>Eukaryota</taxon>
        <taxon>Metazoa</taxon>
        <taxon>Spiralia</taxon>
        <taxon>Lophotrochozoa</taxon>
        <taxon>Mollusca</taxon>
        <taxon>Bivalvia</taxon>
        <taxon>Autobranchia</taxon>
        <taxon>Heteroconchia</taxon>
        <taxon>Euheterodonta</taxon>
        <taxon>Imparidentia</taxon>
        <taxon>Neoheterodontei</taxon>
        <taxon>Myida</taxon>
        <taxon>Dreissenoidea</taxon>
        <taxon>Dreissenidae</taxon>
        <taxon>Dreissena</taxon>
    </lineage>
</organism>